<evidence type="ECO:0000256" key="6">
    <source>
        <dbReference type="ARBA" id="ARBA00022917"/>
    </source>
</evidence>
<comment type="subunit">
    <text evidence="9">Monomer.</text>
</comment>
<dbReference type="Pfam" id="PF03485">
    <property type="entry name" value="Arg_tRNA_synt_N"/>
    <property type="match status" value="1"/>
</dbReference>
<dbReference type="InterPro" id="IPR001278">
    <property type="entry name" value="Arg-tRNA-ligase"/>
</dbReference>
<comment type="similarity">
    <text evidence="1 9 10">Belongs to the class-I aminoacyl-tRNA synthetase family.</text>
</comment>
<gene>
    <name evidence="9 13" type="primary">argS</name>
    <name evidence="13" type="ORF">JK358_09650</name>
</gene>
<dbReference type="InterPro" id="IPR036695">
    <property type="entry name" value="Arg-tRNA-synth_N_sf"/>
</dbReference>
<name>A0ABS1M293_9NOCA</name>
<dbReference type="InterPro" id="IPR014729">
    <property type="entry name" value="Rossmann-like_a/b/a_fold"/>
</dbReference>
<dbReference type="Proteomes" id="UP000602198">
    <property type="component" value="Unassembled WGS sequence"/>
</dbReference>
<protein>
    <recommendedName>
        <fullName evidence="9">Arginine--tRNA ligase</fullName>
        <ecNumber evidence="9">6.1.1.19</ecNumber>
    </recommendedName>
    <alternativeName>
        <fullName evidence="9">Arginyl-tRNA synthetase</fullName>
        <shortName evidence="9">ArgRS</shortName>
    </alternativeName>
</protein>
<evidence type="ECO:0000256" key="9">
    <source>
        <dbReference type="HAMAP-Rule" id="MF_00123"/>
    </source>
</evidence>
<dbReference type="PROSITE" id="PS00178">
    <property type="entry name" value="AA_TRNA_LIGASE_I"/>
    <property type="match status" value="1"/>
</dbReference>
<dbReference type="SMART" id="SM01016">
    <property type="entry name" value="Arg_tRNA_synt_N"/>
    <property type="match status" value="1"/>
</dbReference>
<dbReference type="PRINTS" id="PR01038">
    <property type="entry name" value="TRNASYNTHARG"/>
</dbReference>
<keyword evidence="6 9" id="KW-0648">Protein biosynthesis</keyword>
<dbReference type="InterPro" id="IPR001412">
    <property type="entry name" value="aa-tRNA-synth_I_CS"/>
</dbReference>
<organism evidence="13 14">
    <name type="scientific">Nocardia acididurans</name>
    <dbReference type="NCBI Taxonomy" id="2802282"/>
    <lineage>
        <taxon>Bacteria</taxon>
        <taxon>Bacillati</taxon>
        <taxon>Actinomycetota</taxon>
        <taxon>Actinomycetes</taxon>
        <taxon>Mycobacteriales</taxon>
        <taxon>Nocardiaceae</taxon>
        <taxon>Nocardia</taxon>
    </lineage>
</organism>
<keyword evidence="3 9" id="KW-0436">Ligase</keyword>
<dbReference type="HAMAP" id="MF_00123">
    <property type="entry name" value="Arg_tRNA_synth"/>
    <property type="match status" value="1"/>
</dbReference>
<feature type="short sequence motif" description="'HIGH' region" evidence="9">
    <location>
        <begin position="120"/>
        <end position="130"/>
    </location>
</feature>
<accession>A0ABS1M293</accession>
<dbReference type="SMART" id="SM00836">
    <property type="entry name" value="DALR_1"/>
    <property type="match status" value="1"/>
</dbReference>
<keyword evidence="4 9" id="KW-0547">Nucleotide-binding</keyword>
<comment type="subcellular location">
    <subcellularLocation>
        <location evidence="9">Cytoplasm</location>
    </subcellularLocation>
</comment>
<dbReference type="SUPFAM" id="SSF52374">
    <property type="entry name" value="Nucleotidylyl transferase"/>
    <property type="match status" value="1"/>
</dbReference>
<feature type="domain" description="Arginyl tRNA synthetase N-terminal" evidence="12">
    <location>
        <begin position="6"/>
        <end position="84"/>
    </location>
</feature>
<comment type="caution">
    <text evidence="13">The sequence shown here is derived from an EMBL/GenBank/DDBJ whole genome shotgun (WGS) entry which is preliminary data.</text>
</comment>
<dbReference type="EC" id="6.1.1.19" evidence="9"/>
<dbReference type="RefSeq" id="WP_201945754.1">
    <property type="nucleotide sequence ID" value="NZ_JAERRJ010000003.1"/>
</dbReference>
<evidence type="ECO:0000256" key="7">
    <source>
        <dbReference type="ARBA" id="ARBA00023146"/>
    </source>
</evidence>
<evidence type="ECO:0000313" key="14">
    <source>
        <dbReference type="Proteomes" id="UP000602198"/>
    </source>
</evidence>
<proteinExistence type="inferred from homology"/>
<dbReference type="Gene3D" id="3.30.1360.70">
    <property type="entry name" value="Arginyl tRNA synthetase N-terminal domain"/>
    <property type="match status" value="1"/>
</dbReference>
<dbReference type="InterPro" id="IPR005148">
    <property type="entry name" value="Arg-tRNA-synth_N"/>
</dbReference>
<dbReference type="EMBL" id="JAERRJ010000003">
    <property type="protein sequence ID" value="MBL1074660.1"/>
    <property type="molecule type" value="Genomic_DNA"/>
</dbReference>
<evidence type="ECO:0000256" key="3">
    <source>
        <dbReference type="ARBA" id="ARBA00022598"/>
    </source>
</evidence>
<feature type="domain" description="DALR anticodon binding" evidence="11">
    <location>
        <begin position="459"/>
        <end position="575"/>
    </location>
</feature>
<comment type="catalytic activity">
    <reaction evidence="8 9">
        <text>tRNA(Arg) + L-arginine + ATP = L-arginyl-tRNA(Arg) + AMP + diphosphate</text>
        <dbReference type="Rhea" id="RHEA:20301"/>
        <dbReference type="Rhea" id="RHEA-COMP:9658"/>
        <dbReference type="Rhea" id="RHEA-COMP:9673"/>
        <dbReference type="ChEBI" id="CHEBI:30616"/>
        <dbReference type="ChEBI" id="CHEBI:32682"/>
        <dbReference type="ChEBI" id="CHEBI:33019"/>
        <dbReference type="ChEBI" id="CHEBI:78442"/>
        <dbReference type="ChEBI" id="CHEBI:78513"/>
        <dbReference type="ChEBI" id="CHEBI:456215"/>
        <dbReference type="EC" id="6.1.1.19"/>
    </reaction>
</comment>
<dbReference type="PANTHER" id="PTHR11956">
    <property type="entry name" value="ARGINYL-TRNA SYNTHETASE"/>
    <property type="match status" value="1"/>
</dbReference>
<dbReference type="Gene3D" id="1.10.730.10">
    <property type="entry name" value="Isoleucyl-tRNA Synthetase, Domain 1"/>
    <property type="match status" value="1"/>
</dbReference>
<evidence type="ECO:0000256" key="1">
    <source>
        <dbReference type="ARBA" id="ARBA00005594"/>
    </source>
</evidence>
<dbReference type="InterPro" id="IPR008909">
    <property type="entry name" value="DALR_anticod-bd"/>
</dbReference>
<dbReference type="GO" id="GO:0004814">
    <property type="term" value="F:arginine-tRNA ligase activity"/>
    <property type="evidence" value="ECO:0007669"/>
    <property type="project" value="UniProtKB-EC"/>
</dbReference>
<dbReference type="Gene3D" id="3.40.50.620">
    <property type="entry name" value="HUPs"/>
    <property type="match status" value="1"/>
</dbReference>
<dbReference type="PANTHER" id="PTHR11956:SF5">
    <property type="entry name" value="ARGININE--TRNA LIGASE, CYTOPLASMIC"/>
    <property type="match status" value="1"/>
</dbReference>
<dbReference type="Pfam" id="PF00750">
    <property type="entry name" value="tRNA-synt_1d"/>
    <property type="match status" value="1"/>
</dbReference>
<evidence type="ECO:0000256" key="8">
    <source>
        <dbReference type="ARBA" id="ARBA00049339"/>
    </source>
</evidence>
<keyword evidence="7 9" id="KW-0030">Aminoacyl-tRNA synthetase</keyword>
<keyword evidence="14" id="KW-1185">Reference proteome</keyword>
<reference evidence="13 14" key="1">
    <citation type="submission" date="2021-01" db="EMBL/GenBank/DDBJ databases">
        <title>WGS of actinomycetes isolated from Thailand.</title>
        <authorList>
            <person name="Thawai C."/>
        </authorList>
    </citation>
    <scope>NUCLEOTIDE SEQUENCE [LARGE SCALE GENOMIC DNA]</scope>
    <source>
        <strain evidence="13 14">LPG 2</strain>
    </source>
</reference>
<keyword evidence="2 9" id="KW-0963">Cytoplasm</keyword>
<dbReference type="Pfam" id="PF05746">
    <property type="entry name" value="DALR_1"/>
    <property type="match status" value="1"/>
</dbReference>
<sequence>METPSQLLRDRLSRAFALVAGATVDPIVQRSQHADFQANGTLALARRSGANPREIAARILDEADLGELVAQATVSGPGFINLTLADTVIGAMAGAALADDRLGVPRAAHPATVVVDYSAPNVAKEMHVGHLRSTVIGDAAVRVQEFAGHRVIKRNHLGDWGTPFGMLIEHLLDLGEDEAAHELSVGDLNGFYTAARRKFDADDVFKERARQRVVLLQGGDAATLRLWHLLVGESKRYFMSVYELLGVRLTEADFVGESAYNDELESVLEELGELGLLQVSDGAKCVFPEGFTGRDGQPLPLIVRKSDGGFGYAATDLAAIRNRVRDLAATRLLYVVGVPQRQHFEMVFATARAAGWLTAGMRAEHIGFGSVLGSDGKVLRSRAGGVFKLADLLGEAVDRAETVVSEKNPELAAVIRAEIAGQVGIGAVKYADLSTDRVRDYVFDFDRMLALDGNTAPYLQYAHARIQSVFRRGDAEPVRDGAPVLITVPAERALALELLAFPDVFAEVAETLEFHRLAHYLFGVATAFTGFYEKCPILKADTEALRASRLALTDLAGRVLATGSDLLGIAAPERM</sequence>
<evidence type="ECO:0000259" key="11">
    <source>
        <dbReference type="SMART" id="SM00836"/>
    </source>
</evidence>
<evidence type="ECO:0000256" key="10">
    <source>
        <dbReference type="RuleBase" id="RU363038"/>
    </source>
</evidence>
<dbReference type="SUPFAM" id="SSF55190">
    <property type="entry name" value="Arginyl-tRNA synthetase (ArgRS), N-terminal 'additional' domain"/>
    <property type="match status" value="1"/>
</dbReference>
<evidence type="ECO:0000256" key="5">
    <source>
        <dbReference type="ARBA" id="ARBA00022840"/>
    </source>
</evidence>
<dbReference type="CDD" id="cd07956">
    <property type="entry name" value="Anticodon_Ia_Arg"/>
    <property type="match status" value="1"/>
</dbReference>
<evidence type="ECO:0000313" key="13">
    <source>
        <dbReference type="EMBL" id="MBL1074660.1"/>
    </source>
</evidence>
<keyword evidence="5 9" id="KW-0067">ATP-binding</keyword>
<evidence type="ECO:0000256" key="4">
    <source>
        <dbReference type="ARBA" id="ARBA00022741"/>
    </source>
</evidence>
<evidence type="ECO:0000256" key="2">
    <source>
        <dbReference type="ARBA" id="ARBA00022490"/>
    </source>
</evidence>
<dbReference type="SUPFAM" id="SSF47323">
    <property type="entry name" value="Anticodon-binding domain of a subclass of class I aminoacyl-tRNA synthetases"/>
    <property type="match status" value="1"/>
</dbReference>
<evidence type="ECO:0000259" key="12">
    <source>
        <dbReference type="SMART" id="SM01016"/>
    </source>
</evidence>
<dbReference type="InterPro" id="IPR009080">
    <property type="entry name" value="tRNAsynth_Ia_anticodon-bd"/>
</dbReference>
<dbReference type="InterPro" id="IPR035684">
    <property type="entry name" value="ArgRS_core"/>
</dbReference>
<dbReference type="NCBIfam" id="TIGR00456">
    <property type="entry name" value="argS"/>
    <property type="match status" value="1"/>
</dbReference>